<dbReference type="PRINTS" id="PR00069">
    <property type="entry name" value="ALDKETRDTASE"/>
</dbReference>
<evidence type="ECO:0000256" key="3">
    <source>
        <dbReference type="ARBA" id="ARBA00023002"/>
    </source>
</evidence>
<dbReference type="GO" id="GO:0016616">
    <property type="term" value="F:oxidoreductase activity, acting on the CH-OH group of donors, NAD or NADP as acceptor"/>
    <property type="evidence" value="ECO:0007669"/>
    <property type="project" value="UniProtKB-ARBA"/>
</dbReference>
<dbReference type="InterPro" id="IPR023210">
    <property type="entry name" value="NADP_OxRdtase_dom"/>
</dbReference>
<dbReference type="InterPro" id="IPR018170">
    <property type="entry name" value="Aldo/ket_reductase_CS"/>
</dbReference>
<dbReference type="InterPro" id="IPR020471">
    <property type="entry name" value="AKR"/>
</dbReference>
<gene>
    <name evidence="8" type="ORF">IAA60_04865</name>
</gene>
<dbReference type="Pfam" id="PF00248">
    <property type="entry name" value="Aldo_ket_red"/>
    <property type="match status" value="1"/>
</dbReference>
<evidence type="ECO:0000259" key="7">
    <source>
        <dbReference type="Pfam" id="PF00248"/>
    </source>
</evidence>
<proteinExistence type="inferred from homology"/>
<dbReference type="Gene3D" id="3.20.20.100">
    <property type="entry name" value="NADP-dependent oxidoreductase domain"/>
    <property type="match status" value="1"/>
</dbReference>
<keyword evidence="2" id="KW-0521">NADP</keyword>
<evidence type="ECO:0000256" key="6">
    <source>
        <dbReference type="PIRSR" id="PIRSR000097-3"/>
    </source>
</evidence>
<feature type="binding site" evidence="5">
    <location>
        <position position="107"/>
    </location>
    <ligand>
        <name>substrate</name>
    </ligand>
</feature>
<name>A0A9D1H2A1_9FIRM</name>
<evidence type="ECO:0000256" key="1">
    <source>
        <dbReference type="ARBA" id="ARBA00007905"/>
    </source>
</evidence>
<evidence type="ECO:0000256" key="5">
    <source>
        <dbReference type="PIRSR" id="PIRSR000097-2"/>
    </source>
</evidence>
<reference evidence="8" key="1">
    <citation type="submission" date="2020-10" db="EMBL/GenBank/DDBJ databases">
        <authorList>
            <person name="Gilroy R."/>
        </authorList>
    </citation>
    <scope>NUCLEOTIDE SEQUENCE</scope>
    <source>
        <strain evidence="8">CHK181-108</strain>
    </source>
</reference>
<dbReference type="CDD" id="cd19133">
    <property type="entry name" value="AKR_AKR5F1"/>
    <property type="match status" value="1"/>
</dbReference>
<dbReference type="AlphaFoldDB" id="A0A9D1H2A1"/>
<dbReference type="EMBL" id="DVLU01000045">
    <property type="protein sequence ID" value="HIT85225.1"/>
    <property type="molecule type" value="Genomic_DNA"/>
</dbReference>
<organism evidence="8 9">
    <name type="scientific">Candidatus Ornithomonoglobus intestinigallinarum</name>
    <dbReference type="NCBI Taxonomy" id="2840894"/>
    <lineage>
        <taxon>Bacteria</taxon>
        <taxon>Bacillati</taxon>
        <taxon>Bacillota</taxon>
        <taxon>Clostridia</taxon>
        <taxon>Candidatus Ornithomonoglobus</taxon>
    </lineage>
</organism>
<reference evidence="8" key="2">
    <citation type="journal article" date="2021" name="PeerJ">
        <title>Extensive microbial diversity within the chicken gut microbiome revealed by metagenomics and culture.</title>
        <authorList>
            <person name="Gilroy R."/>
            <person name="Ravi A."/>
            <person name="Getino M."/>
            <person name="Pursley I."/>
            <person name="Horton D.L."/>
            <person name="Alikhan N.F."/>
            <person name="Baker D."/>
            <person name="Gharbi K."/>
            <person name="Hall N."/>
            <person name="Watson M."/>
            <person name="Adriaenssens E.M."/>
            <person name="Foster-Nyarko E."/>
            <person name="Jarju S."/>
            <person name="Secka A."/>
            <person name="Antonio M."/>
            <person name="Oren A."/>
            <person name="Chaudhuri R.R."/>
            <person name="La Ragione R."/>
            <person name="Hildebrand F."/>
            <person name="Pallen M.J."/>
        </authorList>
    </citation>
    <scope>NUCLEOTIDE SEQUENCE</scope>
    <source>
        <strain evidence="8">CHK181-108</strain>
    </source>
</reference>
<dbReference type="Proteomes" id="UP000824165">
    <property type="component" value="Unassembled WGS sequence"/>
</dbReference>
<dbReference type="InterPro" id="IPR036812">
    <property type="entry name" value="NAD(P)_OxRdtase_dom_sf"/>
</dbReference>
<comment type="caution">
    <text evidence="8">The sequence shown here is derived from an EMBL/GenBank/DDBJ whole genome shotgun (WGS) entry which is preliminary data.</text>
</comment>
<protein>
    <submittedName>
        <fullName evidence="8">Aldo/keto reductase</fullName>
    </submittedName>
</protein>
<dbReference type="PANTHER" id="PTHR43827:SF3">
    <property type="entry name" value="NADP-DEPENDENT OXIDOREDUCTASE DOMAIN-CONTAINING PROTEIN"/>
    <property type="match status" value="1"/>
</dbReference>
<comment type="similarity">
    <text evidence="1">Belongs to the aldo/keto reductase family.</text>
</comment>
<accession>A0A9D1H2A1</accession>
<keyword evidence="3" id="KW-0560">Oxidoreductase</keyword>
<sequence>MEYRELYNGVKIPMLGFGVYQIPEYEQAKSAVLTALKTGYRLIDTAQSYMNEKAVGDAIRESGIPREEIFITTKIWIRDFSYEGAIKATELSMERLGVDYIDLMLLHQPLGDYMSAWRGLEKLYRDGKLKAIGMANCYPHVLADLCETFEIRPMLNQVEMHPFFQQQLNLDTMKEYNVVPEAWAPFNEGLHDFFNNPVLTEIGSKYGKTAAQAALRWNIQRGVVVIPKSVHEDRIRRNFDVFDFSLTEEDIDKIKTMDIGHSEIVNHFEPKWIKALHDWKC</sequence>
<evidence type="ECO:0000256" key="2">
    <source>
        <dbReference type="ARBA" id="ARBA00022857"/>
    </source>
</evidence>
<feature type="domain" description="NADP-dependent oxidoreductase" evidence="7">
    <location>
        <begin position="16"/>
        <end position="257"/>
    </location>
</feature>
<dbReference type="PROSITE" id="PS00798">
    <property type="entry name" value="ALDOKETO_REDUCTASE_1"/>
    <property type="match status" value="1"/>
</dbReference>
<evidence type="ECO:0000313" key="8">
    <source>
        <dbReference type="EMBL" id="HIT85225.1"/>
    </source>
</evidence>
<feature type="active site" description="Proton donor" evidence="4">
    <location>
        <position position="49"/>
    </location>
</feature>
<dbReference type="PIRSF" id="PIRSF000097">
    <property type="entry name" value="AKR"/>
    <property type="match status" value="1"/>
</dbReference>
<dbReference type="SUPFAM" id="SSF51430">
    <property type="entry name" value="NAD(P)-linked oxidoreductase"/>
    <property type="match status" value="1"/>
</dbReference>
<dbReference type="PANTHER" id="PTHR43827">
    <property type="entry name" value="2,5-DIKETO-D-GLUCONIC ACID REDUCTASE"/>
    <property type="match status" value="1"/>
</dbReference>
<evidence type="ECO:0000313" key="9">
    <source>
        <dbReference type="Proteomes" id="UP000824165"/>
    </source>
</evidence>
<dbReference type="FunFam" id="3.20.20.100:FF:000015">
    <property type="entry name" value="Oxidoreductase, aldo/keto reductase family"/>
    <property type="match status" value="1"/>
</dbReference>
<feature type="site" description="Lowers pKa of active site Tyr" evidence="6">
    <location>
        <position position="74"/>
    </location>
</feature>
<evidence type="ECO:0000256" key="4">
    <source>
        <dbReference type="PIRSR" id="PIRSR000097-1"/>
    </source>
</evidence>